<dbReference type="Proteomes" id="UP001151760">
    <property type="component" value="Unassembled WGS sequence"/>
</dbReference>
<evidence type="ECO:0000256" key="1">
    <source>
        <dbReference type="SAM" id="Coils"/>
    </source>
</evidence>
<name>A0ABQ5A0I3_9ASTR</name>
<keyword evidence="1" id="KW-0175">Coiled coil</keyword>
<feature type="region of interest" description="Disordered" evidence="2">
    <location>
        <begin position="76"/>
        <end position="127"/>
    </location>
</feature>
<proteinExistence type="predicted"/>
<reference evidence="4" key="2">
    <citation type="submission" date="2022-01" db="EMBL/GenBank/DDBJ databases">
        <authorList>
            <person name="Yamashiro T."/>
            <person name="Shiraishi A."/>
            <person name="Satake H."/>
            <person name="Nakayama K."/>
        </authorList>
    </citation>
    <scope>NUCLEOTIDE SEQUENCE</scope>
</reference>
<protein>
    <submittedName>
        <fullName evidence="4">Uncharacterized protein</fullName>
    </submittedName>
</protein>
<keyword evidence="3" id="KW-1133">Transmembrane helix</keyword>
<keyword evidence="5" id="KW-1185">Reference proteome</keyword>
<reference evidence="4" key="1">
    <citation type="journal article" date="2022" name="Int. J. Mol. Sci.">
        <title>Draft Genome of Tanacetum Coccineum: Genomic Comparison of Closely Related Tanacetum-Family Plants.</title>
        <authorList>
            <person name="Yamashiro T."/>
            <person name="Shiraishi A."/>
            <person name="Nakayama K."/>
            <person name="Satake H."/>
        </authorList>
    </citation>
    <scope>NUCLEOTIDE SEQUENCE</scope>
</reference>
<gene>
    <name evidence="4" type="ORF">Tco_0803062</name>
</gene>
<feature type="transmembrane region" description="Helical" evidence="3">
    <location>
        <begin position="186"/>
        <end position="207"/>
    </location>
</feature>
<evidence type="ECO:0000313" key="4">
    <source>
        <dbReference type="EMBL" id="GJS96094.1"/>
    </source>
</evidence>
<organism evidence="4 5">
    <name type="scientific">Tanacetum coccineum</name>
    <dbReference type="NCBI Taxonomy" id="301880"/>
    <lineage>
        <taxon>Eukaryota</taxon>
        <taxon>Viridiplantae</taxon>
        <taxon>Streptophyta</taxon>
        <taxon>Embryophyta</taxon>
        <taxon>Tracheophyta</taxon>
        <taxon>Spermatophyta</taxon>
        <taxon>Magnoliopsida</taxon>
        <taxon>eudicotyledons</taxon>
        <taxon>Gunneridae</taxon>
        <taxon>Pentapetalae</taxon>
        <taxon>asterids</taxon>
        <taxon>campanulids</taxon>
        <taxon>Asterales</taxon>
        <taxon>Asteraceae</taxon>
        <taxon>Asteroideae</taxon>
        <taxon>Anthemideae</taxon>
        <taxon>Anthemidinae</taxon>
        <taxon>Tanacetum</taxon>
    </lineage>
</organism>
<evidence type="ECO:0000313" key="5">
    <source>
        <dbReference type="Proteomes" id="UP001151760"/>
    </source>
</evidence>
<sequence>MSSLRTTPKLVCSPLQLLFLRFPSFRGCKVTVGVRLPAGTARLTHTTPPAARLEDIPPKTVEMDVAELPCTKMLAKKEKKSKKTEAKAAAKSDAHENVKKVAGKKRAGGEGTSRKKKKTRQRTPNINLDFDHISSPTLLNHYKPLEALANEVHISKNASAARLDVLRDHTDEKGPPRHMKTWMNIWQMRVSVMSMVMKMLFVLLFSLRSFPLRLFLRILPFLIHTFMCRTGRHPGPLEKVIPDKEVTLLGGLVAYLSPPQWSLTYSSRIDNSRNFHDMLANLFTSADHEFLNKGVLDRSAINRSWRLLEMKSAIKNERKRWVNFVKYMMRICLRMTNFLTDYNDAMNFKKGFHERVEELEGEKKELEDVNTKQADRIKQKITREYLPTFVLRLHHSVEYKRSLGDVLSLAIAKGWMDDISIDRKEEDIQAILADTPNVDHVAFMERYEVLFDKRYPYVDKVV</sequence>
<evidence type="ECO:0000256" key="2">
    <source>
        <dbReference type="SAM" id="MobiDB-lite"/>
    </source>
</evidence>
<feature type="coiled-coil region" evidence="1">
    <location>
        <begin position="349"/>
        <end position="376"/>
    </location>
</feature>
<feature type="compositionally biased region" description="Basic and acidic residues" evidence="2">
    <location>
        <begin position="83"/>
        <end position="99"/>
    </location>
</feature>
<keyword evidence="3" id="KW-0472">Membrane</keyword>
<evidence type="ECO:0000256" key="3">
    <source>
        <dbReference type="SAM" id="Phobius"/>
    </source>
</evidence>
<keyword evidence="3" id="KW-0812">Transmembrane</keyword>
<dbReference type="EMBL" id="BQNB010011861">
    <property type="protein sequence ID" value="GJS96094.1"/>
    <property type="molecule type" value="Genomic_DNA"/>
</dbReference>
<comment type="caution">
    <text evidence="4">The sequence shown here is derived from an EMBL/GenBank/DDBJ whole genome shotgun (WGS) entry which is preliminary data.</text>
</comment>
<accession>A0ABQ5A0I3</accession>